<evidence type="ECO:0000313" key="2">
    <source>
        <dbReference type="EMBL" id="SDF98703.1"/>
    </source>
</evidence>
<dbReference type="SUPFAM" id="SSF55729">
    <property type="entry name" value="Acyl-CoA N-acyltransferases (Nat)"/>
    <property type="match status" value="1"/>
</dbReference>
<dbReference type="RefSeq" id="WP_168427141.1">
    <property type="nucleotide sequence ID" value="NZ_FNCK01000002.1"/>
</dbReference>
<dbReference type="STRING" id="120956.SAMN05421791_102114"/>
<reference evidence="2 3" key="1">
    <citation type="submission" date="2016-10" db="EMBL/GenBank/DDBJ databases">
        <authorList>
            <person name="de Groot N.N."/>
        </authorList>
    </citation>
    <scope>NUCLEOTIDE SEQUENCE [LARGE SCALE GENOMIC DNA]</scope>
    <source>
        <strain evidence="2 3">ATCC BAA-466</strain>
    </source>
</reference>
<sequence>MLLKQPDLSDLKIIQEFLDSYPNSNWWIAGTSSLNRYHENIDQWILTMQDWAKGHNLPKGRVPVIQWICLNLQGEMLGAINLRPQLNDYLLHSGGQIGYVVHPSYRRQGVATWMLGQVLKEASNLGIERILITCRSDNDASKATIEKWGGLLEDQRMEKGVWVKRYWIDLSEYAQFK</sequence>
<dbReference type="AlphaFoldDB" id="A0A1G7QJL2"/>
<dbReference type="PANTHER" id="PTHR39173">
    <property type="entry name" value="ACETYLTRANSFERASE"/>
    <property type="match status" value="1"/>
</dbReference>
<evidence type="ECO:0000259" key="1">
    <source>
        <dbReference type="PROSITE" id="PS51186"/>
    </source>
</evidence>
<keyword evidence="2" id="KW-0808">Transferase</keyword>
<dbReference type="InterPro" id="IPR000182">
    <property type="entry name" value="GNAT_dom"/>
</dbReference>
<dbReference type="Gene3D" id="3.40.630.30">
    <property type="match status" value="1"/>
</dbReference>
<dbReference type="Proteomes" id="UP000199708">
    <property type="component" value="Unassembled WGS sequence"/>
</dbReference>
<protein>
    <submittedName>
        <fullName evidence="2">Predicted acetyltransferase</fullName>
    </submittedName>
</protein>
<dbReference type="EMBL" id="FNCK01000002">
    <property type="protein sequence ID" value="SDF98703.1"/>
    <property type="molecule type" value="Genomic_DNA"/>
</dbReference>
<name>A0A1G7QJL2_9LACT</name>
<evidence type="ECO:0000313" key="3">
    <source>
        <dbReference type="Proteomes" id="UP000199708"/>
    </source>
</evidence>
<accession>A0A1G7QJL2</accession>
<proteinExistence type="predicted"/>
<dbReference type="PROSITE" id="PS51186">
    <property type="entry name" value="GNAT"/>
    <property type="match status" value="1"/>
</dbReference>
<dbReference type="InterPro" id="IPR016181">
    <property type="entry name" value="Acyl_CoA_acyltransferase"/>
</dbReference>
<gene>
    <name evidence="2" type="ORF">SAMN05421791_102114</name>
</gene>
<organism evidence="2 3">
    <name type="scientific">Facklamia miroungae</name>
    <dbReference type="NCBI Taxonomy" id="120956"/>
    <lineage>
        <taxon>Bacteria</taxon>
        <taxon>Bacillati</taxon>
        <taxon>Bacillota</taxon>
        <taxon>Bacilli</taxon>
        <taxon>Lactobacillales</taxon>
        <taxon>Aerococcaceae</taxon>
        <taxon>Facklamia</taxon>
    </lineage>
</organism>
<dbReference type="Pfam" id="PF13302">
    <property type="entry name" value="Acetyltransf_3"/>
    <property type="match status" value="1"/>
</dbReference>
<dbReference type="CDD" id="cd04301">
    <property type="entry name" value="NAT_SF"/>
    <property type="match status" value="1"/>
</dbReference>
<feature type="domain" description="N-acetyltransferase" evidence="1">
    <location>
        <begin position="1"/>
        <end position="171"/>
    </location>
</feature>
<dbReference type="GO" id="GO:0016747">
    <property type="term" value="F:acyltransferase activity, transferring groups other than amino-acyl groups"/>
    <property type="evidence" value="ECO:0007669"/>
    <property type="project" value="InterPro"/>
</dbReference>
<dbReference type="PANTHER" id="PTHR39173:SF1">
    <property type="entry name" value="ACETYLTRANSFERASE"/>
    <property type="match status" value="1"/>
</dbReference>
<keyword evidence="3" id="KW-1185">Reference proteome</keyword>